<dbReference type="InterPro" id="IPR001932">
    <property type="entry name" value="PPM-type_phosphatase-like_dom"/>
</dbReference>
<keyword evidence="6" id="KW-1185">Reference proteome</keyword>
<dbReference type="Proteomes" id="UP000332933">
    <property type="component" value="Unassembled WGS sequence"/>
</dbReference>
<dbReference type="SUPFAM" id="SSF81606">
    <property type="entry name" value="PP2C-like"/>
    <property type="match status" value="1"/>
</dbReference>
<dbReference type="PANTHER" id="PTHR47992">
    <property type="entry name" value="PROTEIN PHOSPHATASE"/>
    <property type="match status" value="1"/>
</dbReference>
<evidence type="ECO:0000259" key="2">
    <source>
        <dbReference type="PROSITE" id="PS50011"/>
    </source>
</evidence>
<accession>A0A485L2U0</accession>
<dbReference type="GO" id="GO:0004722">
    <property type="term" value="F:protein serine/threonine phosphatase activity"/>
    <property type="evidence" value="ECO:0007669"/>
    <property type="project" value="InterPro"/>
</dbReference>
<dbReference type="PROSITE" id="PS51746">
    <property type="entry name" value="PPM_2"/>
    <property type="match status" value="1"/>
</dbReference>
<proteinExistence type="predicted"/>
<dbReference type="InterPro" id="IPR036457">
    <property type="entry name" value="PPM-type-like_dom_sf"/>
</dbReference>
<dbReference type="OrthoDB" id="10264738at2759"/>
<protein>
    <submittedName>
        <fullName evidence="5">Aste57867_14927 protein</fullName>
    </submittedName>
</protein>
<name>A0A485L2U0_9STRA</name>
<dbReference type="InterPro" id="IPR000719">
    <property type="entry name" value="Prot_kinase_dom"/>
</dbReference>
<dbReference type="GO" id="GO:0004672">
    <property type="term" value="F:protein kinase activity"/>
    <property type="evidence" value="ECO:0007669"/>
    <property type="project" value="InterPro"/>
</dbReference>
<reference evidence="5 6" key="1">
    <citation type="submission" date="2019-03" db="EMBL/GenBank/DDBJ databases">
        <authorList>
            <person name="Gaulin E."/>
            <person name="Dumas B."/>
        </authorList>
    </citation>
    <scope>NUCLEOTIDE SEQUENCE [LARGE SCALE GENOMIC DNA]</scope>
    <source>
        <strain evidence="5">CBS 568.67</strain>
    </source>
</reference>
<dbReference type="SMART" id="SM00332">
    <property type="entry name" value="PP2Cc"/>
    <property type="match status" value="1"/>
</dbReference>
<evidence type="ECO:0000256" key="1">
    <source>
        <dbReference type="SAM" id="SignalP"/>
    </source>
</evidence>
<dbReference type="SUPFAM" id="SSF56112">
    <property type="entry name" value="Protein kinase-like (PK-like)"/>
    <property type="match status" value="1"/>
</dbReference>
<dbReference type="CDD" id="cd00143">
    <property type="entry name" value="PP2Cc"/>
    <property type="match status" value="1"/>
</dbReference>
<sequence>MRGATTAILVIVGSFLVSPAVVYAKDTRPSQSTAVFLALVHGYGTCSSSEKGIEVHAVSLQSYIPPRASVPSTSNSNWALTTIVPGDSIRNYQLVERTAVLGICGHDSYEQQATSLVVVDDHHHVVPRSFSQKQLGDGQEHPSRGLLDGPSLEYQCSTDNIDMIYVNQHYRLRKKFDGGSHGEVWRAIRSSTDEDGVHLEESFVLKRIFVELGEDTHLSGQREAHFGTLLQGEPHVARFVESFYRDRPEAVNATLQASPPLQELWLVFFDEGISLRHYIYTKTRSLSSVLFEPSLFWKRMRVDEEGGDVLKEILRQLLQGVAALHDRGITHRDIKVRRLSWHIHLIVDEQPSNILISQDAQFVVKLADLGSAVDEFTHRHLYGEKGPTQGEETREYQPPEVLFHGDVPYDYATPTSYDMWSVGVVFLELILGSPHVFSITSRARAKVDAHLHDKSEAMRTKSYLLHVLTEFCIFQPPSLYRYHEDYAVVHSTCNFGTFNTTIQKRDPLGRGFQDADGLHLLWNLLQWDPEKRITARDALDHAYFQGPYVCQESQRAFPTRADLLLHQAYLESKRANRVNTAFIQRNYELPTAYFCSCGRAFSSLDACTRHLHARRHTTPSAFCHYAAAGIRQQLPSSTSGAEMVETHRPHGHAMFNGRRKYMEDMFYVEANDALGYDLYAVLDGHMGTGAATFVRDRLGATFAAHYEAAREQATNGTEPTDWRLLDELALRQTLADLHAQFIAQANETDFSGTTLTVVLHFPSQRRLVSANVGDSRAVLYTTPPSDDQESHVGVHVLTKDHSPNDPSERRRIESSGGFVSFIGVWRVMGQLAVSRTLGDRHLSQYVSCDPDVAHVALNASAAFLLIASDGVWETLENNVAGDFLWERRGHDVHAIAQEVVIEAFVRGSSDNLFAMVLDLRDDDDDRTTSPQRR</sequence>
<dbReference type="Pfam" id="PF00481">
    <property type="entry name" value="PP2C"/>
    <property type="match status" value="1"/>
</dbReference>
<feature type="signal peptide" evidence="1">
    <location>
        <begin position="1"/>
        <end position="24"/>
    </location>
</feature>
<dbReference type="EMBL" id="VJMH01005594">
    <property type="protein sequence ID" value="KAF0694167.1"/>
    <property type="molecule type" value="Genomic_DNA"/>
</dbReference>
<dbReference type="Gene3D" id="3.60.40.10">
    <property type="entry name" value="PPM-type phosphatase domain"/>
    <property type="match status" value="1"/>
</dbReference>
<evidence type="ECO:0000259" key="3">
    <source>
        <dbReference type="PROSITE" id="PS51746"/>
    </source>
</evidence>
<dbReference type="Pfam" id="PF00069">
    <property type="entry name" value="Pkinase"/>
    <property type="match status" value="1"/>
</dbReference>
<dbReference type="InterPro" id="IPR011009">
    <property type="entry name" value="Kinase-like_dom_sf"/>
</dbReference>
<dbReference type="Gene3D" id="1.10.510.10">
    <property type="entry name" value="Transferase(Phosphotransferase) domain 1"/>
    <property type="match status" value="2"/>
</dbReference>
<gene>
    <name evidence="5" type="primary">Aste57867_14927</name>
    <name evidence="4" type="ORF">As57867_014871</name>
    <name evidence="5" type="ORF">ASTE57867_14927</name>
</gene>
<reference evidence="4" key="2">
    <citation type="submission" date="2019-06" db="EMBL/GenBank/DDBJ databases">
        <title>Genomics analysis of Aphanomyces spp. identifies a new class of oomycete effector associated with host adaptation.</title>
        <authorList>
            <person name="Gaulin E."/>
        </authorList>
    </citation>
    <scope>NUCLEOTIDE SEQUENCE</scope>
    <source>
        <strain evidence="4">CBS 578.67</strain>
    </source>
</reference>
<feature type="domain" description="PPM-type phosphatase" evidence="3">
    <location>
        <begin position="649"/>
        <end position="919"/>
    </location>
</feature>
<evidence type="ECO:0000313" key="5">
    <source>
        <dbReference type="EMBL" id="VFT91742.1"/>
    </source>
</evidence>
<feature type="domain" description="Protein kinase" evidence="2">
    <location>
        <begin position="170"/>
        <end position="544"/>
    </location>
</feature>
<dbReference type="EMBL" id="CAADRA010005615">
    <property type="protein sequence ID" value="VFT91742.1"/>
    <property type="molecule type" value="Genomic_DNA"/>
</dbReference>
<dbReference type="PROSITE" id="PS50011">
    <property type="entry name" value="PROTEIN_KINASE_DOM"/>
    <property type="match status" value="1"/>
</dbReference>
<keyword evidence="1" id="KW-0732">Signal</keyword>
<dbReference type="GO" id="GO:0005524">
    <property type="term" value="F:ATP binding"/>
    <property type="evidence" value="ECO:0007669"/>
    <property type="project" value="InterPro"/>
</dbReference>
<evidence type="ECO:0000313" key="4">
    <source>
        <dbReference type="EMBL" id="KAF0694167.1"/>
    </source>
</evidence>
<dbReference type="AlphaFoldDB" id="A0A485L2U0"/>
<evidence type="ECO:0000313" key="6">
    <source>
        <dbReference type="Proteomes" id="UP000332933"/>
    </source>
</evidence>
<organism evidence="5 6">
    <name type="scientific">Aphanomyces stellatus</name>
    <dbReference type="NCBI Taxonomy" id="120398"/>
    <lineage>
        <taxon>Eukaryota</taxon>
        <taxon>Sar</taxon>
        <taxon>Stramenopiles</taxon>
        <taxon>Oomycota</taxon>
        <taxon>Saprolegniomycetes</taxon>
        <taxon>Saprolegniales</taxon>
        <taxon>Verrucalvaceae</taxon>
        <taxon>Aphanomyces</taxon>
    </lineage>
</organism>
<feature type="chain" id="PRO_5036116316" evidence="1">
    <location>
        <begin position="25"/>
        <end position="933"/>
    </location>
</feature>
<dbReference type="SMART" id="SM00220">
    <property type="entry name" value="S_TKc"/>
    <property type="match status" value="1"/>
</dbReference>
<dbReference type="InterPro" id="IPR015655">
    <property type="entry name" value="PP2C"/>
</dbReference>